<dbReference type="InterPro" id="IPR005653">
    <property type="entry name" value="OstA-like_N"/>
</dbReference>
<evidence type="ECO:0008006" key="8">
    <source>
        <dbReference type="Google" id="ProtNLM"/>
    </source>
</evidence>
<protein>
    <recommendedName>
        <fullName evidence="8">LPS-assembly protein LptD</fullName>
    </recommendedName>
</protein>
<name>A0ABM8S492_9BACT</name>
<dbReference type="Pfam" id="PF04453">
    <property type="entry name" value="LptD"/>
    <property type="match status" value="1"/>
</dbReference>
<evidence type="ECO:0000259" key="4">
    <source>
        <dbReference type="Pfam" id="PF03968"/>
    </source>
</evidence>
<dbReference type="PANTHER" id="PTHR30189:SF1">
    <property type="entry name" value="LPS-ASSEMBLY PROTEIN LPTD"/>
    <property type="match status" value="1"/>
</dbReference>
<keyword evidence="2" id="KW-0472">Membrane</keyword>
<accession>A0ABM8S492</accession>
<dbReference type="InterPro" id="IPR050218">
    <property type="entry name" value="LptD"/>
</dbReference>
<dbReference type="InterPro" id="IPR007543">
    <property type="entry name" value="LptD_C"/>
</dbReference>
<reference evidence="6 7" key="1">
    <citation type="submission" date="2021-02" db="EMBL/GenBank/DDBJ databases">
        <authorList>
            <person name="Han P."/>
        </authorList>
    </citation>
    <scope>NUCLEOTIDE SEQUENCE [LARGE SCALE GENOMIC DNA]</scope>
    <source>
        <strain evidence="6">Candidatus Nitrospira sp. ZN2</strain>
    </source>
</reference>
<keyword evidence="1" id="KW-0732">Signal</keyword>
<dbReference type="HAMAP" id="MF_01411">
    <property type="entry name" value="LPS_assembly_LptD"/>
    <property type="match status" value="1"/>
</dbReference>
<evidence type="ECO:0000259" key="5">
    <source>
        <dbReference type="Pfam" id="PF04453"/>
    </source>
</evidence>
<dbReference type="InterPro" id="IPR020889">
    <property type="entry name" value="LipoPS_assembly_LptD"/>
</dbReference>
<keyword evidence="3" id="KW-0998">Cell outer membrane</keyword>
<keyword evidence="7" id="KW-1185">Reference proteome</keyword>
<organism evidence="6 7">
    <name type="scientific">Nitrospira defluvii</name>
    <dbReference type="NCBI Taxonomy" id="330214"/>
    <lineage>
        <taxon>Bacteria</taxon>
        <taxon>Pseudomonadati</taxon>
        <taxon>Nitrospirota</taxon>
        <taxon>Nitrospiria</taxon>
        <taxon>Nitrospirales</taxon>
        <taxon>Nitrospiraceae</taxon>
        <taxon>Nitrospira</taxon>
    </lineage>
</organism>
<feature type="domain" description="LptD C-terminal" evidence="5">
    <location>
        <begin position="308"/>
        <end position="681"/>
    </location>
</feature>
<dbReference type="Proteomes" id="UP000675880">
    <property type="component" value="Unassembled WGS sequence"/>
</dbReference>
<evidence type="ECO:0000256" key="2">
    <source>
        <dbReference type="ARBA" id="ARBA00023136"/>
    </source>
</evidence>
<dbReference type="RefSeq" id="WP_213043766.1">
    <property type="nucleotide sequence ID" value="NZ_CAJNBJ010000018.1"/>
</dbReference>
<dbReference type="Gene3D" id="2.60.450.10">
    <property type="entry name" value="Lipopolysaccharide (LPS) transport protein A like domain"/>
    <property type="match status" value="1"/>
</dbReference>
<evidence type="ECO:0000256" key="1">
    <source>
        <dbReference type="ARBA" id="ARBA00022729"/>
    </source>
</evidence>
<dbReference type="PANTHER" id="PTHR30189">
    <property type="entry name" value="LPS-ASSEMBLY PROTEIN"/>
    <property type="match status" value="1"/>
</dbReference>
<comment type="caution">
    <text evidence="6">The sequence shown here is derived from an EMBL/GenBank/DDBJ whole genome shotgun (WGS) entry which is preliminary data.</text>
</comment>
<evidence type="ECO:0000313" key="6">
    <source>
        <dbReference type="EMBL" id="CAE6787445.1"/>
    </source>
</evidence>
<dbReference type="EMBL" id="CAJNBJ010000018">
    <property type="protein sequence ID" value="CAE6787445.1"/>
    <property type="molecule type" value="Genomic_DNA"/>
</dbReference>
<gene>
    <name evidence="6" type="ORF">NSPZN2_50179</name>
</gene>
<feature type="domain" description="Organic solvent tolerance-like N-terminal" evidence="4">
    <location>
        <begin position="55"/>
        <end position="148"/>
    </location>
</feature>
<proteinExistence type="inferred from homology"/>
<evidence type="ECO:0000313" key="7">
    <source>
        <dbReference type="Proteomes" id="UP000675880"/>
    </source>
</evidence>
<evidence type="ECO:0000256" key="3">
    <source>
        <dbReference type="ARBA" id="ARBA00023237"/>
    </source>
</evidence>
<sequence>MGPDRYAASRHWSTVGRSAVGLVVALLFGPLLLLDFVWAQSTVTTASPTNQPLTITAERIDHLQEQEVYEADGSVVVTQGSLRLTADHVTINSLPGTLVATGHVHFHDPNSDLKSERLELNVNTEAGVVTNGSMYVRPSNSFFTGRSIRRLSEDHYRIKEGTFTNCDAKDGEKPAWRFTFEDLDVNTGESIGMKRAWLCMRDTPIIPVPTLTYPLSNRHSGFLIPTPGYDNRFGLHYQQGYFWAINPSQDLTIAPSYYNNLGYGSDFTYRYYLDRRSSGQWFASFLQQTKLPNVSGVDQSSSDERRLRGLISGQHVQQVTDTLLVRGQASFVSDRQYLQQLSNSGAQRASPSGESTLLATQRLPYGSAYFLGQYLQPLNSGGPDTFQRLPEVGYVLPNTSPFGLPFLVNLDTNFVNFYREQGFAVNRMDFMPGITTDVIDIGHVVGLMPHFKFKEVYYTRGIQEASPLHRETFWAAMDASSKLSRRYTGAEGGSFLHTIEPSVMYEYVPGSDQSKIAQIDQIDDIPKKNLLTYSLRTKLLEQQINGQSFNWLDLTVAQSYHVGGVQTRAREFTPGVLPFIGSLTQPLQPATVEVQGRKMSDVWLRAVIGNTAPEFFRPPGQTEALGKNIMAGQILPPTNSYLTVDAFVDPYRGTLSQWNTDLRIQQSNYWYFEVGQRFSHDGNRVRRGDIWNPVSFNEVYAPTKEIQFATIGGGFRTPWGWTIGAKGYYDVKNGRSPEYDVVALYQNPCKCWSLGLYYLQFPDRQSYSFMLSMTGIGWTENFGTIVARTILGPLLIGDRGLPWAAPGGPYGRVTNPLPVQSMPMGRY</sequence>
<dbReference type="Pfam" id="PF03968">
    <property type="entry name" value="LptD_N"/>
    <property type="match status" value="1"/>
</dbReference>